<dbReference type="GO" id="GO:0016787">
    <property type="term" value="F:hydrolase activity"/>
    <property type="evidence" value="ECO:0007669"/>
    <property type="project" value="UniProtKB-KW"/>
</dbReference>
<dbReference type="SUPFAM" id="SSF55811">
    <property type="entry name" value="Nudix"/>
    <property type="match status" value="1"/>
</dbReference>
<gene>
    <name evidence="2" type="ORF">ACFOWD_06840</name>
</gene>
<dbReference type="EC" id="3.6.-.-" evidence="2"/>
<feature type="domain" description="Nudix hydrolase" evidence="1">
    <location>
        <begin position="67"/>
        <end position="195"/>
    </location>
</feature>
<dbReference type="EMBL" id="JBHSCY010000001">
    <property type="protein sequence ID" value="MFC4268617.1"/>
    <property type="molecule type" value="Genomic_DNA"/>
</dbReference>
<dbReference type="Proteomes" id="UP001595826">
    <property type="component" value="Unassembled WGS sequence"/>
</dbReference>
<dbReference type="Pfam" id="PF00293">
    <property type="entry name" value="NUDIX"/>
    <property type="match status" value="1"/>
</dbReference>
<keyword evidence="2" id="KW-0378">Hydrolase</keyword>
<reference evidence="3" key="1">
    <citation type="journal article" date="2019" name="Int. J. Syst. Evol. Microbiol.">
        <title>The Global Catalogue of Microorganisms (GCM) 10K type strain sequencing project: providing services to taxonomists for standard genome sequencing and annotation.</title>
        <authorList>
            <consortium name="The Broad Institute Genomics Platform"/>
            <consortium name="The Broad Institute Genome Sequencing Center for Infectious Disease"/>
            <person name="Wu L."/>
            <person name="Ma J."/>
        </authorList>
    </citation>
    <scope>NUCLEOTIDE SEQUENCE [LARGE SCALE GENOMIC DNA]</scope>
    <source>
        <strain evidence="3">CECT 8655</strain>
    </source>
</reference>
<dbReference type="PROSITE" id="PS51462">
    <property type="entry name" value="NUDIX"/>
    <property type="match status" value="1"/>
</dbReference>
<evidence type="ECO:0000313" key="3">
    <source>
        <dbReference type="Proteomes" id="UP001595826"/>
    </source>
</evidence>
<dbReference type="InterPro" id="IPR000086">
    <property type="entry name" value="NUDIX_hydrolase_dom"/>
</dbReference>
<name>A0ABV8R863_9FLAO</name>
<evidence type="ECO:0000259" key="1">
    <source>
        <dbReference type="PROSITE" id="PS51462"/>
    </source>
</evidence>
<dbReference type="Gene3D" id="3.90.79.10">
    <property type="entry name" value="Nucleoside Triphosphate Pyrophosphohydrolase"/>
    <property type="match status" value="1"/>
</dbReference>
<dbReference type="RefSeq" id="WP_377409174.1">
    <property type="nucleotide sequence ID" value="NZ_JBHSCY010000001.1"/>
</dbReference>
<protein>
    <submittedName>
        <fullName evidence="2">NUDIX hydrolase</fullName>
        <ecNumber evidence="2">3.6.-.-</ecNumber>
    </submittedName>
</protein>
<keyword evidence="3" id="KW-1185">Reference proteome</keyword>
<dbReference type="InterPro" id="IPR015797">
    <property type="entry name" value="NUDIX_hydrolase-like_dom_sf"/>
</dbReference>
<dbReference type="CDD" id="cd03673">
    <property type="entry name" value="NUDIX_Ap6A_hydrolase"/>
    <property type="match status" value="1"/>
</dbReference>
<accession>A0ABV8R863</accession>
<evidence type="ECO:0000313" key="2">
    <source>
        <dbReference type="EMBL" id="MFC4268617.1"/>
    </source>
</evidence>
<comment type="caution">
    <text evidence="2">The sequence shown here is derived from an EMBL/GenBank/DDBJ whole genome shotgun (WGS) entry which is preliminary data.</text>
</comment>
<sequence length="198" mass="23374">MYKVFVNEKPIIITSSSQKENNFPVYILKNIVLDEIIHKLRNEIIDGVYLYTPDLESGWNYFLTQIKVVPAAGGLVKNNKNDILFIYRNNIWDLPKGRIEKNESIETAAIREVEEECSIFNLTIEKQLITTYHIYFQNKNKLKLTYWFLMNSNYDKPLIPQIEEGITKVEFIKEESIDTILKESYANIRLVYDCYKDN</sequence>
<organism evidence="2 3">
    <name type="scientific">Polaribacter marinivivus</name>
    <dbReference type="NCBI Taxonomy" id="1524260"/>
    <lineage>
        <taxon>Bacteria</taxon>
        <taxon>Pseudomonadati</taxon>
        <taxon>Bacteroidota</taxon>
        <taxon>Flavobacteriia</taxon>
        <taxon>Flavobacteriales</taxon>
        <taxon>Flavobacteriaceae</taxon>
    </lineage>
</organism>
<proteinExistence type="predicted"/>